<protein>
    <recommendedName>
        <fullName evidence="4">Probable transcriptional regulatory protein UR63_C0025G0011</fullName>
    </recommendedName>
</protein>
<evidence type="ECO:0000256" key="1">
    <source>
        <dbReference type="ARBA" id="ARBA00008724"/>
    </source>
</evidence>
<dbReference type="InterPro" id="IPR049083">
    <property type="entry name" value="TACO1_YebC_N"/>
</dbReference>
<dbReference type="Pfam" id="PF01709">
    <property type="entry name" value="Transcrip_reg"/>
    <property type="match status" value="1"/>
</dbReference>
<dbReference type="Gene3D" id="1.10.10.200">
    <property type="match status" value="1"/>
</dbReference>
<comment type="subcellular location">
    <subcellularLocation>
        <location evidence="4">Cytoplasm</location>
    </subcellularLocation>
</comment>
<comment type="similarity">
    <text evidence="1 4">Belongs to the TACO1 family.</text>
</comment>
<dbReference type="Proteomes" id="UP000034127">
    <property type="component" value="Unassembled WGS sequence"/>
</dbReference>
<dbReference type="PATRIC" id="fig|1618485.3.peg.681"/>
<dbReference type="InterPro" id="IPR029072">
    <property type="entry name" value="YebC-like"/>
</dbReference>
<feature type="domain" description="TACO1/YebC-like N-terminal" evidence="6">
    <location>
        <begin position="5"/>
        <end position="77"/>
    </location>
</feature>
<dbReference type="InterPro" id="IPR026564">
    <property type="entry name" value="Transcrip_reg_TACO1-like_dom3"/>
</dbReference>
<evidence type="ECO:0000313" key="7">
    <source>
        <dbReference type="EMBL" id="KKP67004.1"/>
    </source>
</evidence>
<dbReference type="GO" id="GO:0006355">
    <property type="term" value="P:regulation of DNA-templated transcription"/>
    <property type="evidence" value="ECO:0007669"/>
    <property type="project" value="UniProtKB-UniRule"/>
</dbReference>
<evidence type="ECO:0000256" key="4">
    <source>
        <dbReference type="HAMAP-Rule" id="MF_00693"/>
    </source>
</evidence>
<dbReference type="GO" id="GO:0003677">
    <property type="term" value="F:DNA binding"/>
    <property type="evidence" value="ECO:0007669"/>
    <property type="project" value="UniProtKB-UniRule"/>
</dbReference>
<dbReference type="InterPro" id="IPR048300">
    <property type="entry name" value="TACO1_YebC-like_2nd/3rd_dom"/>
</dbReference>
<dbReference type="NCBIfam" id="NF001030">
    <property type="entry name" value="PRK00110.1"/>
    <property type="match status" value="1"/>
</dbReference>
<comment type="caution">
    <text evidence="7">The sequence shown here is derived from an EMBL/GenBank/DDBJ whole genome shotgun (WGS) entry which is preliminary data.</text>
</comment>
<evidence type="ECO:0000256" key="3">
    <source>
        <dbReference type="ARBA" id="ARBA00023163"/>
    </source>
</evidence>
<keyword evidence="4" id="KW-0963">Cytoplasm</keyword>
<evidence type="ECO:0000259" key="6">
    <source>
        <dbReference type="Pfam" id="PF20772"/>
    </source>
</evidence>
<dbReference type="EMBL" id="LBPX01000025">
    <property type="protein sequence ID" value="KKP67004.1"/>
    <property type="molecule type" value="Genomic_DNA"/>
</dbReference>
<feature type="domain" description="TACO1/YebC-like second and third" evidence="5">
    <location>
        <begin position="84"/>
        <end position="237"/>
    </location>
</feature>
<dbReference type="NCBIfam" id="NF009044">
    <property type="entry name" value="PRK12378.1"/>
    <property type="match status" value="1"/>
</dbReference>
<dbReference type="InterPro" id="IPR017856">
    <property type="entry name" value="Integrase-like_N"/>
</dbReference>
<dbReference type="GO" id="GO:0005737">
    <property type="term" value="C:cytoplasm"/>
    <property type="evidence" value="ECO:0007669"/>
    <property type="project" value="UniProtKB-SubCell"/>
</dbReference>
<dbReference type="NCBIfam" id="TIGR01033">
    <property type="entry name" value="YebC/PmpR family DNA-binding transcriptional regulator"/>
    <property type="match status" value="1"/>
</dbReference>
<evidence type="ECO:0000259" key="5">
    <source>
        <dbReference type="Pfam" id="PF01709"/>
    </source>
</evidence>
<proteinExistence type="inferred from homology"/>
<evidence type="ECO:0000256" key="2">
    <source>
        <dbReference type="ARBA" id="ARBA00023015"/>
    </source>
</evidence>
<dbReference type="Pfam" id="PF20772">
    <property type="entry name" value="TACO1_YebC_N"/>
    <property type="match status" value="1"/>
</dbReference>
<name>A0A0G0BC81_9BACT</name>
<organism evidence="7 8">
    <name type="scientific">Candidatus Roizmanbacteria bacterium GW2011_GWC2_35_12</name>
    <dbReference type="NCBI Taxonomy" id="1618485"/>
    <lineage>
        <taxon>Bacteria</taxon>
        <taxon>Candidatus Roizmaniibacteriota</taxon>
    </lineage>
</organism>
<reference evidence="7 8" key="1">
    <citation type="journal article" date="2015" name="Nature">
        <title>rRNA introns, odd ribosomes, and small enigmatic genomes across a large radiation of phyla.</title>
        <authorList>
            <person name="Brown C.T."/>
            <person name="Hug L.A."/>
            <person name="Thomas B.C."/>
            <person name="Sharon I."/>
            <person name="Castelle C.J."/>
            <person name="Singh A."/>
            <person name="Wilkins M.J."/>
            <person name="Williams K.H."/>
            <person name="Banfield J.F."/>
        </authorList>
    </citation>
    <scope>NUCLEOTIDE SEQUENCE [LARGE SCALE GENOMIC DNA]</scope>
</reference>
<keyword evidence="4" id="KW-0238">DNA-binding</keyword>
<accession>A0A0G0BC81</accession>
<dbReference type="PANTHER" id="PTHR12532:SF0">
    <property type="entry name" value="TRANSLATIONAL ACTIVATOR OF CYTOCHROME C OXIDASE 1"/>
    <property type="match status" value="1"/>
</dbReference>
<dbReference type="PANTHER" id="PTHR12532">
    <property type="entry name" value="TRANSLATIONAL ACTIVATOR OF CYTOCHROME C OXIDASE 1"/>
    <property type="match status" value="1"/>
</dbReference>
<sequence>MSGHSKWANIKRKKEANDKVKGNVFGKMSRIITLAVLEHGGLTDPAHNVKLRLAIEKARAVNMPNDNIKRAIEKGVGPDKSQLQEIFYEGFVTDGITFIIQTTTDNHNRTLTEIRNIMDRNGGKMGAAGSVMYQYTKCARMVINKSNATEEAVLKTADKLQALDIDEDETHYYIYFPFENLGHLKNLLDDLKFDSAGIDFKPQTHIEIADLNKLSKIEALIDTLEALDDVHKVFTNL</sequence>
<dbReference type="HAMAP" id="MF_00693">
    <property type="entry name" value="Transcrip_reg_TACO1"/>
    <property type="match status" value="1"/>
</dbReference>
<gene>
    <name evidence="7" type="ORF">UR63_C0025G0011</name>
</gene>
<dbReference type="Gene3D" id="3.30.70.980">
    <property type="match status" value="2"/>
</dbReference>
<dbReference type="InterPro" id="IPR002876">
    <property type="entry name" value="Transcrip_reg_TACO1-like"/>
</dbReference>
<keyword evidence="3 4" id="KW-0804">Transcription</keyword>
<keyword evidence="2 4" id="KW-0805">Transcription regulation</keyword>
<dbReference type="FunFam" id="1.10.10.200:FF:000002">
    <property type="entry name" value="Probable transcriptional regulatory protein CLM62_37755"/>
    <property type="match status" value="1"/>
</dbReference>
<evidence type="ECO:0000313" key="8">
    <source>
        <dbReference type="Proteomes" id="UP000034127"/>
    </source>
</evidence>
<dbReference type="SUPFAM" id="SSF75625">
    <property type="entry name" value="YebC-like"/>
    <property type="match status" value="1"/>
</dbReference>
<dbReference type="AlphaFoldDB" id="A0A0G0BC81"/>